<feature type="binding site" evidence="13">
    <location>
        <position position="98"/>
    </location>
    <ligand>
        <name>GTP</name>
        <dbReference type="ChEBI" id="CHEBI:37565"/>
    </ligand>
</feature>
<evidence type="ECO:0000256" key="10">
    <source>
        <dbReference type="ARBA" id="ARBA00023034"/>
    </source>
</evidence>
<reference evidence="15 16" key="1">
    <citation type="journal article" date="2011" name="Science">
        <title>The ecoresponsive genome of Daphnia pulex.</title>
        <authorList>
            <person name="Colbourne J.K."/>
            <person name="Pfrender M.E."/>
            <person name="Gilbert D."/>
            <person name="Thomas W.K."/>
            <person name="Tucker A."/>
            <person name="Oakley T.H."/>
            <person name="Tokishita S."/>
            <person name="Aerts A."/>
            <person name="Arnold G.J."/>
            <person name="Basu M.K."/>
            <person name="Bauer D.J."/>
            <person name="Caceres C.E."/>
            <person name="Carmel L."/>
            <person name="Casola C."/>
            <person name="Choi J.H."/>
            <person name="Detter J.C."/>
            <person name="Dong Q."/>
            <person name="Dusheyko S."/>
            <person name="Eads B.D."/>
            <person name="Frohlich T."/>
            <person name="Geiler-Samerotte K.A."/>
            <person name="Gerlach D."/>
            <person name="Hatcher P."/>
            <person name="Jogdeo S."/>
            <person name="Krijgsveld J."/>
            <person name="Kriventseva E.V."/>
            <person name="Kultz D."/>
            <person name="Laforsch C."/>
            <person name="Lindquist E."/>
            <person name="Lopez J."/>
            <person name="Manak J.R."/>
            <person name="Muller J."/>
            <person name="Pangilinan J."/>
            <person name="Patwardhan R.P."/>
            <person name="Pitluck S."/>
            <person name="Pritham E.J."/>
            <person name="Rechtsteiner A."/>
            <person name="Rho M."/>
            <person name="Rogozin I.B."/>
            <person name="Sakarya O."/>
            <person name="Salamov A."/>
            <person name="Schaack S."/>
            <person name="Shapiro H."/>
            <person name="Shiga Y."/>
            <person name="Skalitzky C."/>
            <person name="Smith Z."/>
            <person name="Souvorov A."/>
            <person name="Sung W."/>
            <person name="Tang Z."/>
            <person name="Tsuchiya D."/>
            <person name="Tu H."/>
            <person name="Vos H."/>
            <person name="Wang M."/>
            <person name="Wolf Y.I."/>
            <person name="Yamagata H."/>
            <person name="Yamada T."/>
            <person name="Ye Y."/>
            <person name="Shaw J.R."/>
            <person name="Andrews J."/>
            <person name="Crease T.J."/>
            <person name="Tang H."/>
            <person name="Lucas S.M."/>
            <person name="Robertson H.M."/>
            <person name="Bork P."/>
            <person name="Koonin E.V."/>
            <person name="Zdobnov E.M."/>
            <person name="Grigoriev I.V."/>
            <person name="Lynch M."/>
            <person name="Boore J.L."/>
        </authorList>
    </citation>
    <scope>NUCLEOTIDE SEQUENCE [LARGE SCALE GENOMIC DNA]</scope>
</reference>
<dbReference type="GO" id="GO:0003924">
    <property type="term" value="F:GTPase activity"/>
    <property type="evidence" value="ECO:0000318"/>
    <property type="project" value="GO_Central"/>
</dbReference>
<dbReference type="GO" id="GO:0005525">
    <property type="term" value="F:GTP binding"/>
    <property type="evidence" value="ECO:0007669"/>
    <property type="project" value="UniProtKB-KW"/>
</dbReference>
<evidence type="ECO:0000256" key="8">
    <source>
        <dbReference type="ARBA" id="ARBA00022892"/>
    </source>
</evidence>
<sequence>RVCLDYLPDANCVVYIIDVSVPSRFTESKLELPILLSGDVLKECPFLIFGNKFDTNISCVPEGYIYFSNIIDPLLFIKEEMPIAPISRPVELFKCSIINRQGYEEDFCWLASHLR</sequence>
<dbReference type="eggNOG" id="KOG0077">
    <property type="taxonomic scope" value="Eukaryota"/>
</dbReference>
<comment type="subcellular location">
    <subcellularLocation>
        <location evidence="1">Endoplasmic reticulum</location>
    </subcellularLocation>
    <subcellularLocation>
        <location evidence="2">Golgi apparatus</location>
    </subcellularLocation>
</comment>
<dbReference type="PRINTS" id="PR00328">
    <property type="entry name" value="SAR1GTPBP"/>
</dbReference>
<feature type="binding site" evidence="14">
    <location>
        <begin position="51"/>
        <end position="54"/>
    </location>
    <ligand>
        <name>GTP</name>
        <dbReference type="ChEBI" id="CHEBI:37565"/>
    </ligand>
</feature>
<dbReference type="Pfam" id="PF00025">
    <property type="entry name" value="Arf"/>
    <property type="match status" value="1"/>
</dbReference>
<proteinExistence type="inferred from homology"/>
<evidence type="ECO:0000256" key="12">
    <source>
        <dbReference type="ARBA" id="ARBA00047660"/>
    </source>
</evidence>
<dbReference type="GO" id="GO:0003400">
    <property type="term" value="P:regulation of COPII vesicle coating"/>
    <property type="evidence" value="ECO:0000318"/>
    <property type="project" value="GO_Central"/>
</dbReference>
<name>E9GT09_DAPPU</name>
<dbReference type="SUPFAM" id="SSF52540">
    <property type="entry name" value="P-loop containing nucleoside triphosphate hydrolases"/>
    <property type="match status" value="1"/>
</dbReference>
<dbReference type="EMBL" id="GL732563">
    <property type="protein sequence ID" value="EFX77355.1"/>
    <property type="molecule type" value="Genomic_DNA"/>
</dbReference>
<evidence type="ECO:0000313" key="16">
    <source>
        <dbReference type="Proteomes" id="UP000000305"/>
    </source>
</evidence>
<feature type="binding site" evidence="13">
    <location>
        <position position="54"/>
    </location>
    <ligand>
        <name>GTP</name>
        <dbReference type="ChEBI" id="CHEBI:37565"/>
    </ligand>
</feature>
<dbReference type="GO" id="GO:0005794">
    <property type="term" value="C:Golgi apparatus"/>
    <property type="evidence" value="ECO:0007669"/>
    <property type="project" value="UniProtKB-SubCell"/>
</dbReference>
<accession>E9GT09</accession>
<evidence type="ECO:0000256" key="9">
    <source>
        <dbReference type="ARBA" id="ARBA00022927"/>
    </source>
</evidence>
<keyword evidence="5" id="KW-0813">Transport</keyword>
<evidence type="ECO:0000256" key="4">
    <source>
        <dbReference type="ARBA" id="ARBA00011984"/>
    </source>
</evidence>
<dbReference type="OrthoDB" id="15478at2759"/>
<dbReference type="FunFam" id="3.40.50.300:FF:006181">
    <property type="entry name" value="Uncharacterized protein"/>
    <property type="match status" value="1"/>
</dbReference>
<evidence type="ECO:0000256" key="1">
    <source>
        <dbReference type="ARBA" id="ARBA00004240"/>
    </source>
</evidence>
<feature type="binding site" evidence="13">
    <location>
        <position position="51"/>
    </location>
    <ligand>
        <name>GTP</name>
        <dbReference type="ChEBI" id="CHEBI:37565"/>
    </ligand>
</feature>
<evidence type="ECO:0000256" key="13">
    <source>
        <dbReference type="PIRSR" id="PIRSR606687-2"/>
    </source>
</evidence>
<dbReference type="InterPro" id="IPR006689">
    <property type="entry name" value="Small_GTPase_ARF/SAR"/>
</dbReference>
<evidence type="ECO:0000256" key="14">
    <source>
        <dbReference type="PIRSR" id="PIRSR606689-1"/>
    </source>
</evidence>
<keyword evidence="8" id="KW-0931">ER-Golgi transport</keyword>
<dbReference type="PhylomeDB" id="E9GT09"/>
<dbReference type="InterPro" id="IPR006687">
    <property type="entry name" value="Small_GTPase_SAR1"/>
</dbReference>
<dbReference type="AlphaFoldDB" id="E9GT09"/>
<dbReference type="InParanoid" id="E9GT09"/>
<keyword evidence="9" id="KW-0653">Protein transport</keyword>
<evidence type="ECO:0000313" key="15">
    <source>
        <dbReference type="EMBL" id="EFX77355.1"/>
    </source>
</evidence>
<evidence type="ECO:0000256" key="6">
    <source>
        <dbReference type="ARBA" id="ARBA00022741"/>
    </source>
</evidence>
<keyword evidence="6 13" id="KW-0547">Nucleotide-binding</keyword>
<dbReference type="GO" id="GO:0016050">
    <property type="term" value="P:vesicle organization"/>
    <property type="evidence" value="ECO:0000318"/>
    <property type="project" value="GO_Central"/>
</dbReference>
<feature type="binding site" evidence="13">
    <location>
        <position position="97"/>
    </location>
    <ligand>
        <name>GTP</name>
        <dbReference type="ChEBI" id="CHEBI:37565"/>
    </ligand>
</feature>
<dbReference type="GO" id="GO:0006886">
    <property type="term" value="P:intracellular protein transport"/>
    <property type="evidence" value="ECO:0007669"/>
    <property type="project" value="InterPro"/>
</dbReference>
<organism evidence="15 16">
    <name type="scientific">Daphnia pulex</name>
    <name type="common">Water flea</name>
    <dbReference type="NCBI Taxonomy" id="6669"/>
    <lineage>
        <taxon>Eukaryota</taxon>
        <taxon>Metazoa</taxon>
        <taxon>Ecdysozoa</taxon>
        <taxon>Arthropoda</taxon>
        <taxon>Crustacea</taxon>
        <taxon>Branchiopoda</taxon>
        <taxon>Diplostraca</taxon>
        <taxon>Cladocera</taxon>
        <taxon>Anomopoda</taxon>
        <taxon>Daphniidae</taxon>
        <taxon>Daphnia</taxon>
    </lineage>
</organism>
<evidence type="ECO:0000256" key="5">
    <source>
        <dbReference type="ARBA" id="ARBA00022448"/>
    </source>
</evidence>
<dbReference type="GO" id="GO:0003925">
    <property type="term" value="F:G protein activity"/>
    <property type="evidence" value="ECO:0007669"/>
    <property type="project" value="UniProtKB-EC"/>
</dbReference>
<dbReference type="HOGENOM" id="CLU_040729_6_1_1"/>
<dbReference type="KEGG" id="dpx:DAPPUDRAFT_54309"/>
<keyword evidence="10" id="KW-0333">Golgi apparatus</keyword>
<comment type="catalytic activity">
    <reaction evidence="12">
        <text>GTP + H2O = GDP + phosphate + H(+)</text>
        <dbReference type="Rhea" id="RHEA:19669"/>
        <dbReference type="ChEBI" id="CHEBI:15377"/>
        <dbReference type="ChEBI" id="CHEBI:15378"/>
        <dbReference type="ChEBI" id="CHEBI:37565"/>
        <dbReference type="ChEBI" id="CHEBI:43474"/>
        <dbReference type="ChEBI" id="CHEBI:58189"/>
        <dbReference type="EC" id="3.6.5.2"/>
    </reaction>
    <physiologicalReaction direction="left-to-right" evidence="12">
        <dbReference type="Rhea" id="RHEA:19670"/>
    </physiologicalReaction>
</comment>
<keyword evidence="16" id="KW-1185">Reference proteome</keyword>
<dbReference type="GO" id="GO:0061024">
    <property type="term" value="P:membrane organization"/>
    <property type="evidence" value="ECO:0000318"/>
    <property type="project" value="GO_Central"/>
</dbReference>
<comment type="similarity">
    <text evidence="3">Belongs to the small GTPase superfamily. SAR1 family.</text>
</comment>
<dbReference type="Proteomes" id="UP000000305">
    <property type="component" value="Unassembled WGS sequence"/>
</dbReference>
<evidence type="ECO:0000256" key="2">
    <source>
        <dbReference type="ARBA" id="ARBA00004555"/>
    </source>
</evidence>
<dbReference type="PANTHER" id="PTHR45684">
    <property type="entry name" value="RE74312P"/>
    <property type="match status" value="1"/>
</dbReference>
<feature type="non-terminal residue" evidence="15">
    <location>
        <position position="115"/>
    </location>
</feature>
<dbReference type="GO" id="GO:0030127">
    <property type="term" value="C:COPII vesicle coat"/>
    <property type="evidence" value="ECO:0000318"/>
    <property type="project" value="GO_Central"/>
</dbReference>
<evidence type="ECO:0000256" key="3">
    <source>
        <dbReference type="ARBA" id="ARBA00007507"/>
    </source>
</evidence>
<dbReference type="STRING" id="6669.E9GT09"/>
<dbReference type="Gene3D" id="3.40.50.300">
    <property type="entry name" value="P-loop containing nucleotide triphosphate hydrolases"/>
    <property type="match status" value="1"/>
</dbReference>
<feature type="binding site" evidence="13">
    <location>
        <position position="52"/>
    </location>
    <ligand>
        <name>GTP</name>
        <dbReference type="ChEBI" id="CHEBI:37565"/>
    </ligand>
</feature>
<dbReference type="GO" id="GO:0070971">
    <property type="term" value="C:endoplasmic reticulum exit site"/>
    <property type="evidence" value="ECO:0000318"/>
    <property type="project" value="GO_Central"/>
</dbReference>
<gene>
    <name evidence="15" type="ORF">DAPPUDRAFT_54309</name>
</gene>
<evidence type="ECO:0000256" key="7">
    <source>
        <dbReference type="ARBA" id="ARBA00022824"/>
    </source>
</evidence>
<dbReference type="InterPro" id="IPR027417">
    <property type="entry name" value="P-loop_NTPase"/>
</dbReference>
<keyword evidence="7" id="KW-0256">Endoplasmic reticulum</keyword>
<keyword evidence="11 14" id="KW-0342">GTP-binding</keyword>
<dbReference type="EC" id="3.6.5.2" evidence="4"/>
<dbReference type="GO" id="GO:0006888">
    <property type="term" value="P:endoplasmic reticulum to Golgi vesicle-mediated transport"/>
    <property type="evidence" value="ECO:0000318"/>
    <property type="project" value="GO_Central"/>
</dbReference>
<protein>
    <recommendedName>
        <fullName evidence="4">small monomeric GTPase</fullName>
        <ecNumber evidence="4">3.6.5.2</ecNumber>
    </recommendedName>
</protein>
<evidence type="ECO:0000256" key="11">
    <source>
        <dbReference type="ARBA" id="ARBA00023134"/>
    </source>
</evidence>